<name>A0A540R9H4_9CORY</name>
<proteinExistence type="predicted"/>
<gene>
    <name evidence="1" type="ORF">EJK80_02040</name>
</gene>
<keyword evidence="2" id="KW-1185">Reference proteome</keyword>
<reference evidence="1 2" key="1">
    <citation type="submission" date="2019-06" db="EMBL/GenBank/DDBJ databases">
        <title>Draft genome of C. phoceense Strain 272.</title>
        <authorList>
            <person name="Pacheco L.G.C."/>
            <person name="Barberis C.M."/>
            <person name="Almuzara M.N."/>
            <person name="Traglia G.M."/>
            <person name="Santos C.S."/>
            <person name="Rocha D.J.P.G."/>
            <person name="Aguiar E.R.G.R."/>
            <person name="Vay C.A."/>
        </authorList>
    </citation>
    <scope>NUCLEOTIDE SEQUENCE [LARGE SCALE GENOMIC DNA]</scope>
    <source>
        <strain evidence="1 2">272</strain>
    </source>
</reference>
<dbReference type="EMBL" id="VHIR01000002">
    <property type="protein sequence ID" value="TQE44388.1"/>
    <property type="molecule type" value="Genomic_DNA"/>
</dbReference>
<sequence length="296" mass="33107">MTIYTTQQLRELGTTKTRQNKAVADGRLIKLKAGIYSTTGSLADIASLYPEGAVTGLNALALHDLTEESRPVFLRVPHIRTPLANSHIRLIRSEAPSRSINGIRTVNVAQALSDALAHEKLENPGNLLLNHYTGIRGGERLEADLAQLKRPSAIRELAFKAGVGTASKWERTMLFHLRKAGLEPVPNFKLEAYYWDLAFPAARVVIDWDSLHYHLPHNNNDTFYIGLWKSIQAVQLGWAPLKFTDTCTNYHFELVRDVIKETVAHRTTLRPHSPVPGTLKSPAWQFHEGISFGTSF</sequence>
<accession>A0A540R9H4</accession>
<organism evidence="1 2">
    <name type="scientific">Corynebacterium phoceense</name>
    <dbReference type="NCBI Taxonomy" id="1686286"/>
    <lineage>
        <taxon>Bacteria</taxon>
        <taxon>Bacillati</taxon>
        <taxon>Actinomycetota</taxon>
        <taxon>Actinomycetes</taxon>
        <taxon>Mycobacteriales</taxon>
        <taxon>Corynebacteriaceae</taxon>
        <taxon>Corynebacterium</taxon>
    </lineage>
</organism>
<dbReference type="Proteomes" id="UP000318080">
    <property type="component" value="Unassembled WGS sequence"/>
</dbReference>
<evidence type="ECO:0000313" key="2">
    <source>
        <dbReference type="Proteomes" id="UP000318080"/>
    </source>
</evidence>
<evidence type="ECO:0008006" key="3">
    <source>
        <dbReference type="Google" id="ProtNLM"/>
    </source>
</evidence>
<dbReference type="AlphaFoldDB" id="A0A540R9H4"/>
<evidence type="ECO:0000313" key="1">
    <source>
        <dbReference type="EMBL" id="TQE44388.1"/>
    </source>
</evidence>
<protein>
    <recommendedName>
        <fullName evidence="3">Type IV toxin-antitoxin system AbiEi family antitoxin domain-containing protein</fullName>
    </recommendedName>
</protein>
<comment type="caution">
    <text evidence="1">The sequence shown here is derived from an EMBL/GenBank/DDBJ whole genome shotgun (WGS) entry which is preliminary data.</text>
</comment>
<dbReference type="RefSeq" id="WP_141628535.1">
    <property type="nucleotide sequence ID" value="NZ_VHIR01000002.1"/>
</dbReference>